<evidence type="ECO:0000256" key="14">
    <source>
        <dbReference type="ARBA" id="ARBA00023012"/>
    </source>
</evidence>
<reference evidence="27" key="1">
    <citation type="submission" date="2021-01" db="EMBL/GenBank/DDBJ databases">
        <title>Genomic Encyclopedia of Type Strains, Phase IV (KMG-IV): sequencing the most valuable type-strain genomes for metagenomic binning, comparative biology and taxonomic classification.</title>
        <authorList>
            <person name="Goeker M."/>
        </authorList>
    </citation>
    <scope>NUCLEOTIDE SEQUENCE</scope>
    <source>
        <strain evidence="27">DSM 23230</strain>
    </source>
</reference>
<evidence type="ECO:0000256" key="13">
    <source>
        <dbReference type="ARBA" id="ARBA00022989"/>
    </source>
</evidence>
<dbReference type="PROSITE" id="PS50110">
    <property type="entry name" value="RESPONSE_REGULATORY"/>
    <property type="match status" value="2"/>
</dbReference>
<sequence>MSKLYKIVFLLVVMIIILSNFSAAKYDYYLNNNRILLLHSYHQGMQWTQDIETGIKNTLDQKLSDYELYIEYMDTKRFDYQVMAQELEKIYQQKYKKSPPDLIITSDDNALNFMLDYGANIFPYAPVIFCGVNNLNKNELDVQKNITGITEEASIKETIELMLNIHNELNKIVVINDDTPTGQANREKLDQILPNFKEKLSFERWQEFSMKELQNKIRDLEEGTAVLLLSFNRDRLNQTYTYQETINKLAPYTHVPIYSVWDFYLGQGIVGGKLISGERQGQIAAEITEDILQGYGRKITASTRYSTNQYMFDYQKLQEFNISQSELPKDSIIVNKPNSFYYKYKDEILIYGGLSALLISLVLAALLFMTIKSVKEKEAAKKEAEIANQAKSEFLANMSHEIRTPINAIKGMIYLVLDTPLSAKQRNYLEKIESSTNSLLEIINDVLDFSKIEAGKLELEEKDFLLDEVLHDLSNKVAMKAYDKGLDFFYDTDHVPQKLIGDPLRLGQVLLNLCNNAIKFTEEGEVRLIVRIINRTQDKIKLKFIVKDTGIGMTEEEQQKLFNKFTQADSSTTRKHGGTGLGLSISKELVEKMSGKMTVDSEVNKGTAFIFTAQFGLGEQPQLKNRLQNYGLADKKILIVEDKQTNRKVLKESIASFDLEVTAVSTAQEAIEELKEDEKYDLIFMDWKMPELDGLRAAEIIKNELNLTNVPQIILVTAFGEDLKEDQKNNIDKVLFKPVTQSDLFDTVIDVLSSSSSDRSNLAVSNFKFEDLSGTKVLLAEDNQMNQQVALEILNKVNTEVKVADNGEEVLEYIQQEDFDLVLMDIQMPKMDGYKATVKIRQELGLSELPIIAMTANAVKKDREKALAMGMNDYITKPINLDSFFAVLKNWLPTNTKIIKDDNSSQESISVEGLKDLTAFDVESALKRVDGNYQLYKNILIDFYQDYQNIAAKIRKLVQQNELEELKGLIHTLKGLAGNIGAVDLHEVLIKFDSALKEGQGFESELEQFYQELEIVLEQLADNEELHTRTSEDAKKIELAEVKNLISDLQSDLKNYKANQAKSIANEIKGYDWEEQQEDIVKDLIAAIDDYRFEEASTLLNSLLESIEGVNNNERK</sequence>
<dbReference type="FunFam" id="3.30.565.10:FF:000010">
    <property type="entry name" value="Sensor histidine kinase RcsC"/>
    <property type="match status" value="1"/>
</dbReference>
<evidence type="ECO:0000256" key="1">
    <source>
        <dbReference type="ARBA" id="ARBA00000085"/>
    </source>
</evidence>
<dbReference type="EMBL" id="JAFBDQ010000002">
    <property type="protein sequence ID" value="MBM7555665.1"/>
    <property type="molecule type" value="Genomic_DNA"/>
</dbReference>
<keyword evidence="28" id="KW-1185">Reference proteome</keyword>
<dbReference type="Gene3D" id="1.20.120.160">
    <property type="entry name" value="HPT domain"/>
    <property type="match status" value="1"/>
</dbReference>
<dbReference type="Pfam" id="PF00072">
    <property type="entry name" value="Response_reg"/>
    <property type="match status" value="2"/>
</dbReference>
<evidence type="ECO:0000256" key="9">
    <source>
        <dbReference type="ARBA" id="ARBA00022692"/>
    </source>
</evidence>
<organism evidence="27 28">
    <name type="scientific">Halanaerobacter jeridensis</name>
    <dbReference type="NCBI Taxonomy" id="706427"/>
    <lineage>
        <taxon>Bacteria</taxon>
        <taxon>Bacillati</taxon>
        <taxon>Bacillota</taxon>
        <taxon>Clostridia</taxon>
        <taxon>Halanaerobiales</taxon>
        <taxon>Halobacteroidaceae</taxon>
        <taxon>Halanaerobacter</taxon>
    </lineage>
</organism>
<comment type="subcellular location">
    <subcellularLocation>
        <location evidence="2">Cell membrane</location>
        <topology evidence="2">Multi-pass membrane protein</topology>
    </subcellularLocation>
</comment>
<dbReference type="Pfam" id="PF02518">
    <property type="entry name" value="HATPase_c"/>
    <property type="match status" value="1"/>
</dbReference>
<dbReference type="Proteomes" id="UP000774000">
    <property type="component" value="Unassembled WGS sequence"/>
</dbReference>
<evidence type="ECO:0000259" key="26">
    <source>
        <dbReference type="PROSITE" id="PS50894"/>
    </source>
</evidence>
<dbReference type="Pfam" id="PF04392">
    <property type="entry name" value="ABC_sub_bind"/>
    <property type="match status" value="1"/>
</dbReference>
<evidence type="ECO:0000256" key="6">
    <source>
        <dbReference type="ARBA" id="ARBA00022475"/>
    </source>
</evidence>
<evidence type="ECO:0000256" key="22">
    <source>
        <dbReference type="SAM" id="Coils"/>
    </source>
</evidence>
<comment type="caution">
    <text evidence="27">The sequence shown here is derived from an EMBL/GenBank/DDBJ whole genome shotgun (WGS) entry which is preliminary data.</text>
</comment>
<evidence type="ECO:0000256" key="21">
    <source>
        <dbReference type="PROSITE-ProRule" id="PRU00169"/>
    </source>
</evidence>
<dbReference type="Pfam" id="PF00512">
    <property type="entry name" value="HisKA"/>
    <property type="match status" value="1"/>
</dbReference>
<dbReference type="PANTHER" id="PTHR45339">
    <property type="entry name" value="HYBRID SIGNAL TRANSDUCTION HISTIDINE KINASE J"/>
    <property type="match status" value="1"/>
</dbReference>
<dbReference type="SMART" id="SM00387">
    <property type="entry name" value="HATPase_c"/>
    <property type="match status" value="1"/>
</dbReference>
<dbReference type="FunFam" id="1.10.287.130:FF:000002">
    <property type="entry name" value="Two-component osmosensing histidine kinase"/>
    <property type="match status" value="1"/>
</dbReference>
<keyword evidence="14" id="KW-0902">Two-component regulatory system</keyword>
<dbReference type="PROSITE" id="PS50894">
    <property type="entry name" value="HPT"/>
    <property type="match status" value="1"/>
</dbReference>
<dbReference type="CDD" id="cd16922">
    <property type="entry name" value="HATPase_EvgS-ArcB-TorS-like"/>
    <property type="match status" value="1"/>
</dbReference>
<evidence type="ECO:0000256" key="4">
    <source>
        <dbReference type="ARBA" id="ARBA00012438"/>
    </source>
</evidence>
<keyword evidence="10" id="KW-0547">Nucleotide-binding</keyword>
<evidence type="ECO:0000256" key="2">
    <source>
        <dbReference type="ARBA" id="ARBA00004651"/>
    </source>
</evidence>
<evidence type="ECO:0000256" key="15">
    <source>
        <dbReference type="ARBA" id="ARBA00023136"/>
    </source>
</evidence>
<keyword evidence="11 27" id="KW-0418">Kinase</keyword>
<feature type="domain" description="Response regulatory" evidence="25">
    <location>
        <begin position="776"/>
        <end position="892"/>
    </location>
</feature>
<dbReference type="Pfam" id="PF01627">
    <property type="entry name" value="Hpt"/>
    <property type="match status" value="1"/>
</dbReference>
<keyword evidence="7 21" id="KW-0597">Phosphoprotein</keyword>
<protein>
    <recommendedName>
        <fullName evidence="19">Circadian input-output histidine kinase CikA</fullName>
        <ecNumber evidence="4">2.7.13.3</ecNumber>
    </recommendedName>
    <alternativeName>
        <fullName evidence="18">Sensory/regulatory protein RpfC</fullName>
    </alternativeName>
    <alternativeName>
        <fullName evidence="5">Stage 0 sporulation protein A homolog</fullName>
    </alternativeName>
</protein>
<evidence type="ECO:0000313" key="27">
    <source>
        <dbReference type="EMBL" id="MBM7555665.1"/>
    </source>
</evidence>
<keyword evidence="8" id="KW-0808">Transferase</keyword>
<feature type="modified residue" description="Phosphohistidine" evidence="20">
    <location>
        <position position="971"/>
    </location>
</feature>
<evidence type="ECO:0000256" key="18">
    <source>
        <dbReference type="ARBA" id="ARBA00068150"/>
    </source>
</evidence>
<dbReference type="PRINTS" id="PR00344">
    <property type="entry name" value="BCTRLSENSOR"/>
</dbReference>
<keyword evidence="6" id="KW-1003">Cell membrane</keyword>
<dbReference type="EC" id="2.7.13.3" evidence="4"/>
<keyword evidence="15 23" id="KW-0472">Membrane</keyword>
<dbReference type="InterPro" id="IPR011006">
    <property type="entry name" value="CheY-like_superfamily"/>
</dbReference>
<evidence type="ECO:0000256" key="3">
    <source>
        <dbReference type="ARBA" id="ARBA00006402"/>
    </source>
</evidence>
<comment type="subunit">
    <text evidence="17">At low DSF concentrations, interacts with RpfF.</text>
</comment>
<dbReference type="GO" id="GO:0000155">
    <property type="term" value="F:phosphorelay sensor kinase activity"/>
    <property type="evidence" value="ECO:0007669"/>
    <property type="project" value="InterPro"/>
</dbReference>
<dbReference type="SUPFAM" id="SSF47384">
    <property type="entry name" value="Homodimeric domain of signal transducing histidine kinase"/>
    <property type="match status" value="1"/>
</dbReference>
<keyword evidence="22" id="KW-0175">Coiled coil</keyword>
<dbReference type="InterPro" id="IPR008207">
    <property type="entry name" value="Sig_transdc_His_kin_Hpt_dom"/>
</dbReference>
<accession>A0A939BM58</accession>
<evidence type="ECO:0000256" key="8">
    <source>
        <dbReference type="ARBA" id="ARBA00022679"/>
    </source>
</evidence>
<evidence type="ECO:0000313" key="28">
    <source>
        <dbReference type="Proteomes" id="UP000774000"/>
    </source>
</evidence>
<dbReference type="CDD" id="cd00082">
    <property type="entry name" value="HisKA"/>
    <property type="match status" value="1"/>
</dbReference>
<evidence type="ECO:0000259" key="25">
    <source>
        <dbReference type="PROSITE" id="PS50110"/>
    </source>
</evidence>
<dbReference type="InterPro" id="IPR005467">
    <property type="entry name" value="His_kinase_dom"/>
</dbReference>
<keyword evidence="9 23" id="KW-0812">Transmembrane</keyword>
<keyword evidence="13 23" id="KW-1133">Transmembrane helix</keyword>
<proteinExistence type="inferred from homology"/>
<name>A0A939BM58_9FIRM</name>
<dbReference type="SMART" id="SM00448">
    <property type="entry name" value="REC"/>
    <property type="match status" value="2"/>
</dbReference>
<feature type="coiled-coil region" evidence="22">
    <location>
        <begin position="1003"/>
        <end position="1059"/>
    </location>
</feature>
<evidence type="ECO:0000256" key="19">
    <source>
        <dbReference type="ARBA" id="ARBA00074306"/>
    </source>
</evidence>
<dbReference type="SUPFAM" id="SSF47226">
    <property type="entry name" value="Histidine-containing phosphotransfer domain, HPT domain"/>
    <property type="match status" value="1"/>
</dbReference>
<dbReference type="Gene3D" id="1.10.287.130">
    <property type="match status" value="1"/>
</dbReference>
<gene>
    <name evidence="27" type="ORF">JOC47_000490</name>
</gene>
<dbReference type="GO" id="GO:0005524">
    <property type="term" value="F:ATP binding"/>
    <property type="evidence" value="ECO:0007669"/>
    <property type="project" value="UniProtKB-KW"/>
</dbReference>
<feature type="transmembrane region" description="Helical" evidence="23">
    <location>
        <begin position="348"/>
        <end position="371"/>
    </location>
</feature>
<feature type="modified residue" description="4-aspartylphosphate" evidence="21">
    <location>
        <position position="825"/>
    </location>
</feature>
<evidence type="ECO:0000256" key="10">
    <source>
        <dbReference type="ARBA" id="ARBA00022741"/>
    </source>
</evidence>
<dbReference type="CDD" id="cd17546">
    <property type="entry name" value="REC_hyHK_CKI1_RcsC-like"/>
    <property type="match status" value="2"/>
</dbReference>
<feature type="domain" description="Response regulatory" evidence="25">
    <location>
        <begin position="636"/>
        <end position="752"/>
    </location>
</feature>
<comment type="similarity">
    <text evidence="3">In the N-terminal section; belongs to the phytochrome family.</text>
</comment>
<keyword evidence="12" id="KW-0067">ATP-binding</keyword>
<dbReference type="Gene3D" id="3.40.50.2300">
    <property type="match status" value="3"/>
</dbReference>
<evidence type="ECO:0000256" key="12">
    <source>
        <dbReference type="ARBA" id="ARBA00022840"/>
    </source>
</evidence>
<dbReference type="Gene3D" id="3.30.565.10">
    <property type="entry name" value="Histidine kinase-like ATPase, C-terminal domain"/>
    <property type="match status" value="1"/>
</dbReference>
<evidence type="ECO:0000259" key="24">
    <source>
        <dbReference type="PROSITE" id="PS50109"/>
    </source>
</evidence>
<dbReference type="SUPFAM" id="SSF55874">
    <property type="entry name" value="ATPase domain of HSP90 chaperone/DNA topoisomerase II/histidine kinase"/>
    <property type="match status" value="1"/>
</dbReference>
<dbReference type="SUPFAM" id="SSF52172">
    <property type="entry name" value="CheY-like"/>
    <property type="match status" value="2"/>
</dbReference>
<dbReference type="GO" id="GO:0005886">
    <property type="term" value="C:plasma membrane"/>
    <property type="evidence" value="ECO:0007669"/>
    <property type="project" value="UniProtKB-SubCell"/>
</dbReference>
<dbReference type="InterPro" id="IPR036641">
    <property type="entry name" value="HPT_dom_sf"/>
</dbReference>
<dbReference type="InterPro" id="IPR003661">
    <property type="entry name" value="HisK_dim/P_dom"/>
</dbReference>
<dbReference type="InterPro" id="IPR036890">
    <property type="entry name" value="HATPase_C_sf"/>
</dbReference>
<evidence type="ECO:0000256" key="23">
    <source>
        <dbReference type="SAM" id="Phobius"/>
    </source>
</evidence>
<evidence type="ECO:0000256" key="7">
    <source>
        <dbReference type="ARBA" id="ARBA00022553"/>
    </source>
</evidence>
<dbReference type="InterPro" id="IPR001789">
    <property type="entry name" value="Sig_transdc_resp-reg_receiver"/>
</dbReference>
<dbReference type="InterPro" id="IPR003594">
    <property type="entry name" value="HATPase_dom"/>
</dbReference>
<dbReference type="AlphaFoldDB" id="A0A939BM58"/>
<comment type="catalytic activity">
    <reaction evidence="1">
        <text>ATP + protein L-histidine = ADP + protein N-phospho-L-histidine.</text>
        <dbReference type="EC" id="2.7.13.3"/>
    </reaction>
</comment>
<evidence type="ECO:0000256" key="17">
    <source>
        <dbReference type="ARBA" id="ARBA00064003"/>
    </source>
</evidence>
<dbReference type="PROSITE" id="PS50109">
    <property type="entry name" value="HIS_KIN"/>
    <property type="match status" value="1"/>
</dbReference>
<dbReference type="InterPro" id="IPR007487">
    <property type="entry name" value="ABC_transpt-TYRBP-like"/>
</dbReference>
<dbReference type="PANTHER" id="PTHR45339:SF1">
    <property type="entry name" value="HYBRID SIGNAL TRANSDUCTION HISTIDINE KINASE J"/>
    <property type="match status" value="1"/>
</dbReference>
<evidence type="ECO:0000256" key="16">
    <source>
        <dbReference type="ARBA" id="ARBA00024867"/>
    </source>
</evidence>
<dbReference type="RefSeq" id="WP_204700388.1">
    <property type="nucleotide sequence ID" value="NZ_JAFBDQ010000002.1"/>
</dbReference>
<feature type="domain" description="HPt" evidence="26">
    <location>
        <begin position="932"/>
        <end position="1030"/>
    </location>
</feature>
<feature type="modified residue" description="4-aspartylphosphate" evidence="21">
    <location>
        <position position="686"/>
    </location>
</feature>
<dbReference type="InterPro" id="IPR004358">
    <property type="entry name" value="Sig_transdc_His_kin-like_C"/>
</dbReference>
<feature type="domain" description="Histidine kinase" evidence="24">
    <location>
        <begin position="397"/>
        <end position="617"/>
    </location>
</feature>
<evidence type="ECO:0000256" key="11">
    <source>
        <dbReference type="ARBA" id="ARBA00022777"/>
    </source>
</evidence>
<dbReference type="SMART" id="SM00388">
    <property type="entry name" value="HisKA"/>
    <property type="match status" value="1"/>
</dbReference>
<dbReference type="InterPro" id="IPR036097">
    <property type="entry name" value="HisK_dim/P_sf"/>
</dbReference>
<comment type="function">
    <text evidence="16">May play the central regulatory role in sporulation. It may be an element of the effector pathway responsible for the activation of sporulation genes in response to nutritional stress. Spo0A may act in concert with spo0H (a sigma factor) to control the expression of some genes that are critical to the sporulation process.</text>
</comment>
<evidence type="ECO:0000256" key="20">
    <source>
        <dbReference type="PROSITE-ProRule" id="PRU00110"/>
    </source>
</evidence>
<evidence type="ECO:0000256" key="5">
    <source>
        <dbReference type="ARBA" id="ARBA00018672"/>
    </source>
</evidence>